<protein>
    <submittedName>
        <fullName evidence="1">Uncharacterized protein</fullName>
    </submittedName>
</protein>
<evidence type="ECO:0000313" key="1">
    <source>
        <dbReference type="EMBL" id="KAH9517483.1"/>
    </source>
</evidence>
<proteinExistence type="predicted"/>
<accession>A0A922L412</accession>
<dbReference type="Proteomes" id="UP000790347">
    <property type="component" value="Unassembled WGS sequence"/>
</dbReference>
<gene>
    <name evidence="1" type="ORF">DERF_008156</name>
</gene>
<keyword evidence="2" id="KW-1185">Reference proteome</keyword>
<comment type="caution">
    <text evidence="1">The sequence shown here is derived from an EMBL/GenBank/DDBJ whole genome shotgun (WGS) entry which is preliminary data.</text>
</comment>
<dbReference type="AlphaFoldDB" id="A0A922L412"/>
<evidence type="ECO:0000313" key="2">
    <source>
        <dbReference type="Proteomes" id="UP000790347"/>
    </source>
</evidence>
<reference evidence="1" key="2">
    <citation type="journal article" date="2022" name="Res Sq">
        <title>Comparative Genomics Reveals Insights into the Divergent Evolution of Astigmatic Mites and Household Pest Adaptations.</title>
        <authorList>
            <person name="Xiong Q."/>
            <person name="Wan A.T.-Y."/>
            <person name="Liu X.-Y."/>
            <person name="Fung C.S.-H."/>
            <person name="Xiao X."/>
            <person name="Malainual N."/>
            <person name="Hou J."/>
            <person name="Wang L."/>
            <person name="Wang M."/>
            <person name="Yang K."/>
            <person name="Cui Y."/>
            <person name="Leung E."/>
            <person name="Nong W."/>
            <person name="Shin S.-K."/>
            <person name="Au S."/>
            <person name="Jeong K.Y."/>
            <person name="Chew F.T."/>
            <person name="Hui J."/>
            <person name="Leung T.F."/>
            <person name="Tungtrongchitr A."/>
            <person name="Zhong N."/>
            <person name="Liu Z."/>
            <person name="Tsui S."/>
        </authorList>
    </citation>
    <scope>NUCLEOTIDE SEQUENCE</scope>
    <source>
        <strain evidence="1">Derf</strain>
        <tissue evidence="1">Whole organism</tissue>
    </source>
</reference>
<reference evidence="1" key="1">
    <citation type="submission" date="2013-05" db="EMBL/GenBank/DDBJ databases">
        <authorList>
            <person name="Yim A.K.Y."/>
            <person name="Chan T.F."/>
            <person name="Ji K.M."/>
            <person name="Liu X.Y."/>
            <person name="Zhou J.W."/>
            <person name="Li R.Q."/>
            <person name="Yang K.Y."/>
            <person name="Li J."/>
            <person name="Li M."/>
            <person name="Law P.T.W."/>
            <person name="Wu Y.L."/>
            <person name="Cai Z.L."/>
            <person name="Qin H."/>
            <person name="Bao Y."/>
            <person name="Leung R.K.K."/>
            <person name="Ng P.K.S."/>
            <person name="Zou J."/>
            <person name="Zhong X.J."/>
            <person name="Ran P.X."/>
            <person name="Zhong N.S."/>
            <person name="Liu Z.G."/>
            <person name="Tsui S.K.W."/>
        </authorList>
    </citation>
    <scope>NUCLEOTIDE SEQUENCE</scope>
    <source>
        <strain evidence="1">Derf</strain>
        <tissue evidence="1">Whole organism</tissue>
    </source>
</reference>
<sequence length="105" mass="11642">MPGITSSSFIDIFRTEFITCLLDNVGEDGDDKVQLLTVINAVDIVTDQSILAVLHLTVVPLSEDVNLILFITGEIYERRQSSVATRCVKCRFDAIIQDAQVILDN</sequence>
<name>A0A922L412_DERFA</name>
<dbReference type="EMBL" id="ASGP02000003">
    <property type="protein sequence ID" value="KAH9517483.1"/>
    <property type="molecule type" value="Genomic_DNA"/>
</dbReference>
<organism evidence="1 2">
    <name type="scientific">Dermatophagoides farinae</name>
    <name type="common">American house dust mite</name>
    <dbReference type="NCBI Taxonomy" id="6954"/>
    <lineage>
        <taxon>Eukaryota</taxon>
        <taxon>Metazoa</taxon>
        <taxon>Ecdysozoa</taxon>
        <taxon>Arthropoda</taxon>
        <taxon>Chelicerata</taxon>
        <taxon>Arachnida</taxon>
        <taxon>Acari</taxon>
        <taxon>Acariformes</taxon>
        <taxon>Sarcoptiformes</taxon>
        <taxon>Astigmata</taxon>
        <taxon>Psoroptidia</taxon>
        <taxon>Analgoidea</taxon>
        <taxon>Pyroglyphidae</taxon>
        <taxon>Dermatophagoidinae</taxon>
        <taxon>Dermatophagoides</taxon>
    </lineage>
</organism>